<sequence>MLGSPGTYDGSVDSWLKLVHPADRAVAETVIARAQGPGDVSFEYRVLHKDGSTRWLHLKGRVGVEDGTQARLVGFMLDVTERHKAEEELQRLEQQLNQVRSELARVARVATLSTLAASITHEVSQPLSGVIANASTCLRVLDAEPPNVDAARETTRRILRDGNRAADVITRLRAMFSKRDFTLEPMDLNEAAREVVALSLGEFQRNRIVVVSELAPDLPAVTGDRIQLQQVVLNLLRNASEAMADVPERPRQLVIRTAVEGGDRVRLSVRDTGEGCRLAGWTSCSTPSSRPRPPAWASGCRSAARSSSGTMAASGPSRTTAPAPPSASRFPSLRPKAGWRPAPEWDATAPARGDSGGEGPVPAAPALHPTTTFPGAHMSNRIVVVYFSGYGHTHKIAEAVAAGAGARLLRVNELGSLPDGGWDALAAADAIVFGSPTYIGNVAWQFKKFIDESSKVWATQGWKDKLAAGFTNSAGMNGDKGSTINALFTMSQQHGMLWVGTGMLPSNSKAAKRDDINYVAAFAGLAATTPSDATAEEVARGDLDTARLFGQRVAATLDRIRLDEAALAD</sequence>
<keyword evidence="6" id="KW-0288">FMN</keyword>
<dbReference type="PROSITE" id="PS50109">
    <property type="entry name" value="HIS_KIN"/>
    <property type="match status" value="1"/>
</dbReference>
<dbReference type="InterPro" id="IPR005025">
    <property type="entry name" value="FMN_Rdtase-like_dom"/>
</dbReference>
<dbReference type="GO" id="GO:0016491">
    <property type="term" value="F:oxidoreductase activity"/>
    <property type="evidence" value="ECO:0007669"/>
    <property type="project" value="InterPro"/>
</dbReference>
<gene>
    <name evidence="14" type="ORF">HK415_00760</name>
</gene>
<dbReference type="SUPFAM" id="SSF47384">
    <property type="entry name" value="Homodimeric domain of signal transducing histidine kinase"/>
    <property type="match status" value="1"/>
</dbReference>
<evidence type="ECO:0000259" key="13">
    <source>
        <dbReference type="PROSITE" id="PS50902"/>
    </source>
</evidence>
<dbReference type="Gene3D" id="3.40.50.360">
    <property type="match status" value="1"/>
</dbReference>
<evidence type="ECO:0000256" key="8">
    <source>
        <dbReference type="ARBA" id="ARBA00022777"/>
    </source>
</evidence>
<dbReference type="PANTHER" id="PTHR43304">
    <property type="entry name" value="PHYTOCHROME-LIKE PROTEIN CPH1"/>
    <property type="match status" value="1"/>
</dbReference>
<keyword evidence="9" id="KW-0175">Coiled coil</keyword>
<dbReference type="SMART" id="SM00086">
    <property type="entry name" value="PAC"/>
    <property type="match status" value="1"/>
</dbReference>
<accession>A0A849KCL6</accession>
<feature type="region of interest" description="Disordered" evidence="10">
    <location>
        <begin position="278"/>
        <end position="365"/>
    </location>
</feature>
<evidence type="ECO:0000259" key="12">
    <source>
        <dbReference type="PROSITE" id="PS50113"/>
    </source>
</evidence>
<evidence type="ECO:0000256" key="9">
    <source>
        <dbReference type="SAM" id="Coils"/>
    </source>
</evidence>
<evidence type="ECO:0000256" key="1">
    <source>
        <dbReference type="ARBA" id="ARBA00000085"/>
    </source>
</evidence>
<evidence type="ECO:0000313" key="15">
    <source>
        <dbReference type="Proteomes" id="UP000552954"/>
    </source>
</evidence>
<dbReference type="CDD" id="cd00082">
    <property type="entry name" value="HisKA"/>
    <property type="match status" value="1"/>
</dbReference>
<dbReference type="Gene3D" id="3.30.450.20">
    <property type="entry name" value="PAS domain"/>
    <property type="match status" value="1"/>
</dbReference>
<reference evidence="14 15" key="1">
    <citation type="submission" date="2020-05" db="EMBL/GenBank/DDBJ databases">
        <authorList>
            <person name="Khan S.A."/>
            <person name="Jeon C.O."/>
            <person name="Chun B.H."/>
        </authorList>
    </citation>
    <scope>NUCLEOTIDE SEQUENCE [LARGE SCALE GENOMIC DNA]</scope>
    <source>
        <strain evidence="14 15">B156</strain>
    </source>
</reference>
<dbReference type="EMBL" id="JABFCS010000001">
    <property type="protein sequence ID" value="NNU42003.1"/>
    <property type="molecule type" value="Genomic_DNA"/>
</dbReference>
<dbReference type="InterPro" id="IPR052162">
    <property type="entry name" value="Sensor_kinase/Photoreceptor"/>
</dbReference>
<dbReference type="InterPro" id="IPR036890">
    <property type="entry name" value="HATPase_C_sf"/>
</dbReference>
<dbReference type="PANTHER" id="PTHR43304:SF1">
    <property type="entry name" value="PAC DOMAIN-CONTAINING PROTEIN"/>
    <property type="match status" value="1"/>
</dbReference>
<dbReference type="InterPro" id="IPR029039">
    <property type="entry name" value="Flavoprotein-like_sf"/>
</dbReference>
<feature type="domain" description="PAC" evidence="12">
    <location>
        <begin position="40"/>
        <end position="91"/>
    </location>
</feature>
<evidence type="ECO:0000256" key="7">
    <source>
        <dbReference type="ARBA" id="ARBA00022679"/>
    </source>
</evidence>
<dbReference type="InterPro" id="IPR000014">
    <property type="entry name" value="PAS"/>
</dbReference>
<feature type="domain" description="Histidine kinase" evidence="11">
    <location>
        <begin position="118"/>
        <end position="275"/>
    </location>
</feature>
<dbReference type="NCBIfam" id="TIGR00229">
    <property type="entry name" value="sensory_box"/>
    <property type="match status" value="1"/>
</dbReference>
<keyword evidence="5" id="KW-0285">Flavoprotein</keyword>
<dbReference type="GO" id="GO:0009055">
    <property type="term" value="F:electron transfer activity"/>
    <property type="evidence" value="ECO:0007669"/>
    <property type="project" value="InterPro"/>
</dbReference>
<dbReference type="EC" id="2.7.13.3" evidence="3"/>
<protein>
    <recommendedName>
        <fullName evidence="3">histidine kinase</fullName>
        <ecNumber evidence="3">2.7.13.3</ecNumber>
    </recommendedName>
</protein>
<dbReference type="InterPro" id="IPR005467">
    <property type="entry name" value="His_kinase_dom"/>
</dbReference>
<feature type="domain" description="Flavodoxin-like" evidence="13">
    <location>
        <begin position="382"/>
        <end position="527"/>
    </location>
</feature>
<dbReference type="InterPro" id="IPR000700">
    <property type="entry name" value="PAS-assoc_C"/>
</dbReference>
<dbReference type="InterPro" id="IPR001226">
    <property type="entry name" value="Flavodoxin_CS"/>
</dbReference>
<evidence type="ECO:0000256" key="2">
    <source>
        <dbReference type="ARBA" id="ARBA00001917"/>
    </source>
</evidence>
<comment type="caution">
    <text evidence="14">The sequence shown here is derived from an EMBL/GenBank/DDBJ whole genome shotgun (WGS) entry which is preliminary data.</text>
</comment>
<dbReference type="SUPFAM" id="SSF55874">
    <property type="entry name" value="ATPase domain of HSP90 chaperone/DNA topoisomerase II/histidine kinase"/>
    <property type="match status" value="1"/>
</dbReference>
<comment type="catalytic activity">
    <reaction evidence="1">
        <text>ATP + protein L-histidine = ADP + protein N-phospho-L-histidine.</text>
        <dbReference type="EC" id="2.7.13.3"/>
    </reaction>
</comment>
<organism evidence="14 15">
    <name type="scientific">Ramlibacter montanisoli</name>
    <dbReference type="NCBI Taxonomy" id="2732512"/>
    <lineage>
        <taxon>Bacteria</taxon>
        <taxon>Pseudomonadati</taxon>
        <taxon>Pseudomonadota</taxon>
        <taxon>Betaproteobacteria</taxon>
        <taxon>Burkholderiales</taxon>
        <taxon>Comamonadaceae</taxon>
        <taxon>Ramlibacter</taxon>
    </lineage>
</organism>
<evidence type="ECO:0000256" key="4">
    <source>
        <dbReference type="ARBA" id="ARBA00022553"/>
    </source>
</evidence>
<dbReference type="InterPro" id="IPR001610">
    <property type="entry name" value="PAC"/>
</dbReference>
<evidence type="ECO:0000256" key="6">
    <source>
        <dbReference type="ARBA" id="ARBA00022643"/>
    </source>
</evidence>
<dbReference type="SUPFAM" id="SSF52218">
    <property type="entry name" value="Flavoproteins"/>
    <property type="match status" value="1"/>
</dbReference>
<dbReference type="Gene3D" id="3.30.565.10">
    <property type="entry name" value="Histidine kinase-like ATPase, C-terminal domain"/>
    <property type="match status" value="1"/>
</dbReference>
<dbReference type="Proteomes" id="UP000552954">
    <property type="component" value="Unassembled WGS sequence"/>
</dbReference>
<reference evidence="14 15" key="2">
    <citation type="submission" date="2020-06" db="EMBL/GenBank/DDBJ databases">
        <title>Ramlibacter rhizophilus sp. nov., isolated from rhizosphere soil of national flower Mugunghwa from South Korea.</title>
        <authorList>
            <person name="Zheng-Fei Y."/>
            <person name="Huan T."/>
        </authorList>
    </citation>
    <scope>NUCLEOTIDE SEQUENCE [LARGE SCALE GENOMIC DNA]</scope>
    <source>
        <strain evidence="14 15">B156</strain>
    </source>
</reference>
<dbReference type="Pfam" id="PF03358">
    <property type="entry name" value="FMN_red"/>
    <property type="match status" value="1"/>
</dbReference>
<dbReference type="Gene3D" id="1.10.287.130">
    <property type="match status" value="1"/>
</dbReference>
<dbReference type="Pfam" id="PF08447">
    <property type="entry name" value="PAS_3"/>
    <property type="match status" value="1"/>
</dbReference>
<dbReference type="GO" id="GO:0010181">
    <property type="term" value="F:FMN binding"/>
    <property type="evidence" value="ECO:0007669"/>
    <property type="project" value="InterPro"/>
</dbReference>
<keyword evidence="4" id="KW-0597">Phosphoprotein</keyword>
<dbReference type="PROSITE" id="PS50902">
    <property type="entry name" value="FLAVODOXIN_LIKE"/>
    <property type="match status" value="1"/>
</dbReference>
<evidence type="ECO:0000256" key="10">
    <source>
        <dbReference type="SAM" id="MobiDB-lite"/>
    </source>
</evidence>
<feature type="compositionally biased region" description="Low complexity" evidence="10">
    <location>
        <begin position="281"/>
        <end position="332"/>
    </location>
</feature>
<dbReference type="InterPro" id="IPR013655">
    <property type="entry name" value="PAS_fold_3"/>
</dbReference>
<dbReference type="AlphaFoldDB" id="A0A849KCL6"/>
<dbReference type="GO" id="GO:0000155">
    <property type="term" value="F:phosphorelay sensor kinase activity"/>
    <property type="evidence" value="ECO:0007669"/>
    <property type="project" value="InterPro"/>
</dbReference>
<dbReference type="InterPro" id="IPR003661">
    <property type="entry name" value="HisK_dim/P_dom"/>
</dbReference>
<evidence type="ECO:0000256" key="3">
    <source>
        <dbReference type="ARBA" id="ARBA00012438"/>
    </source>
</evidence>
<evidence type="ECO:0000259" key="11">
    <source>
        <dbReference type="PROSITE" id="PS50109"/>
    </source>
</evidence>
<keyword evidence="8" id="KW-0418">Kinase</keyword>
<dbReference type="InterPro" id="IPR035965">
    <property type="entry name" value="PAS-like_dom_sf"/>
</dbReference>
<feature type="coiled-coil region" evidence="9">
    <location>
        <begin position="82"/>
        <end position="109"/>
    </location>
</feature>
<keyword evidence="15" id="KW-1185">Reference proteome</keyword>
<name>A0A849KCL6_9BURK</name>
<comment type="cofactor">
    <cofactor evidence="2">
        <name>FMN</name>
        <dbReference type="ChEBI" id="CHEBI:58210"/>
    </cofactor>
</comment>
<dbReference type="SUPFAM" id="SSF55785">
    <property type="entry name" value="PYP-like sensor domain (PAS domain)"/>
    <property type="match status" value="1"/>
</dbReference>
<dbReference type="InterPro" id="IPR008254">
    <property type="entry name" value="Flavodoxin/NO_synth"/>
</dbReference>
<evidence type="ECO:0000256" key="5">
    <source>
        <dbReference type="ARBA" id="ARBA00022630"/>
    </source>
</evidence>
<keyword evidence="7" id="KW-0808">Transferase</keyword>
<evidence type="ECO:0000313" key="14">
    <source>
        <dbReference type="EMBL" id="NNU42003.1"/>
    </source>
</evidence>
<dbReference type="PROSITE" id="PS50113">
    <property type="entry name" value="PAC"/>
    <property type="match status" value="1"/>
</dbReference>
<dbReference type="SMART" id="SM00388">
    <property type="entry name" value="HisKA"/>
    <property type="match status" value="1"/>
</dbReference>
<dbReference type="CDD" id="cd00130">
    <property type="entry name" value="PAS"/>
    <property type="match status" value="1"/>
</dbReference>
<proteinExistence type="predicted"/>
<dbReference type="PROSITE" id="PS00201">
    <property type="entry name" value="FLAVODOXIN"/>
    <property type="match status" value="1"/>
</dbReference>
<dbReference type="InterPro" id="IPR036097">
    <property type="entry name" value="HisK_dim/P_sf"/>
</dbReference>